<evidence type="ECO:0008006" key="4">
    <source>
        <dbReference type="Google" id="ProtNLM"/>
    </source>
</evidence>
<name>A0A4R0XIT0_9BURK</name>
<evidence type="ECO:0000256" key="1">
    <source>
        <dbReference type="SAM" id="MobiDB-lite"/>
    </source>
</evidence>
<dbReference type="Proteomes" id="UP000294200">
    <property type="component" value="Unassembled WGS sequence"/>
</dbReference>
<accession>A0A4R0XIT0</accession>
<evidence type="ECO:0000313" key="3">
    <source>
        <dbReference type="Proteomes" id="UP000294200"/>
    </source>
</evidence>
<keyword evidence="3" id="KW-1185">Reference proteome</keyword>
<dbReference type="GO" id="GO:0003723">
    <property type="term" value="F:RNA binding"/>
    <property type="evidence" value="ECO:0007669"/>
    <property type="project" value="InterPro"/>
</dbReference>
<evidence type="ECO:0000313" key="2">
    <source>
        <dbReference type="EMBL" id="TCG09242.1"/>
    </source>
</evidence>
<dbReference type="SUPFAM" id="SSF50182">
    <property type="entry name" value="Sm-like ribonucleoproteins"/>
    <property type="match status" value="1"/>
</dbReference>
<feature type="compositionally biased region" description="Basic residues" evidence="1">
    <location>
        <begin position="59"/>
        <end position="71"/>
    </location>
</feature>
<comment type="caution">
    <text evidence="2">The sequence shown here is derived from an EMBL/GenBank/DDBJ whole genome shotgun (WGS) entry which is preliminary data.</text>
</comment>
<feature type="region of interest" description="Disordered" evidence="1">
    <location>
        <begin position="51"/>
        <end position="71"/>
    </location>
</feature>
<dbReference type="AlphaFoldDB" id="A0A4R0XIT0"/>
<proteinExistence type="predicted"/>
<dbReference type="EMBL" id="MWML01000014">
    <property type="protein sequence ID" value="TCG09242.1"/>
    <property type="molecule type" value="Genomic_DNA"/>
</dbReference>
<sequence length="71" mass="7821">MGILLNGIRLTGSIASFDMHAVLLQSPNGSQTVCKHAVAMVCEPYTPIFSKSQPSSSVARRKRRPPWHSRD</sequence>
<gene>
    <name evidence="2" type="ORF">BZM27_06240</name>
</gene>
<dbReference type="InterPro" id="IPR010920">
    <property type="entry name" value="LSM_dom_sf"/>
</dbReference>
<dbReference type="Pfam" id="PF17209">
    <property type="entry name" value="Hfq"/>
    <property type="match status" value="1"/>
</dbReference>
<dbReference type="Gene3D" id="2.30.30.100">
    <property type="match status" value="1"/>
</dbReference>
<protein>
    <recommendedName>
        <fullName evidence="4">RNA chaperone Hfq</fullName>
    </recommendedName>
</protein>
<reference evidence="2 3" key="1">
    <citation type="submission" date="2017-02" db="EMBL/GenBank/DDBJ databases">
        <title>Paraburkholderia sophoroidis sp. nov. and Paraburkholderia steynii sp. nov. rhizobial symbionts of the fynbos legume Hypocalyptus sophoroides.</title>
        <authorList>
            <person name="Steenkamp E.T."/>
            <person name="Beukes C.W."/>
            <person name="Van Zyl E."/>
            <person name="Avontuur J."/>
            <person name="Chan W.Y."/>
            <person name="Hassen A."/>
            <person name="Palmer M."/>
            <person name="Mthombeni L."/>
            <person name="Phalane F."/>
            <person name="Sereme K."/>
            <person name="Venter S.N."/>
        </authorList>
    </citation>
    <scope>NUCLEOTIDE SEQUENCE [LARGE SCALE GENOMIC DNA]</scope>
    <source>
        <strain evidence="2 3">HC1.1ba</strain>
    </source>
</reference>
<dbReference type="GO" id="GO:0006355">
    <property type="term" value="P:regulation of DNA-templated transcription"/>
    <property type="evidence" value="ECO:0007669"/>
    <property type="project" value="InterPro"/>
</dbReference>
<organism evidence="2 3">
    <name type="scientific">Paraburkholderia steynii</name>
    <dbReference type="NCBI Taxonomy" id="1245441"/>
    <lineage>
        <taxon>Bacteria</taxon>
        <taxon>Pseudomonadati</taxon>
        <taxon>Pseudomonadota</taxon>
        <taxon>Betaproteobacteria</taxon>
        <taxon>Burkholderiales</taxon>
        <taxon>Burkholderiaceae</taxon>
        <taxon>Paraburkholderia</taxon>
    </lineage>
</organism>
<dbReference type="InterPro" id="IPR005001">
    <property type="entry name" value="Hfq"/>
</dbReference>